<feature type="chain" id="PRO_5040833991" description="Dolichyl-phosphate-mannose-protein mannosyltransferase" evidence="2">
    <location>
        <begin position="20"/>
        <end position="628"/>
    </location>
</feature>
<dbReference type="InterPro" id="IPR046062">
    <property type="entry name" value="DUF6020"/>
</dbReference>
<evidence type="ECO:0008006" key="5">
    <source>
        <dbReference type="Google" id="ProtNLM"/>
    </source>
</evidence>
<evidence type="ECO:0000256" key="1">
    <source>
        <dbReference type="SAM" id="Phobius"/>
    </source>
</evidence>
<gene>
    <name evidence="3" type="ORF">GCM10017576_12590</name>
</gene>
<reference evidence="3" key="1">
    <citation type="journal article" date="2014" name="Int. J. Syst. Evol. Microbiol.">
        <title>Complete genome sequence of Corynebacterium casei LMG S-19264T (=DSM 44701T), isolated from a smear-ripened cheese.</title>
        <authorList>
            <consortium name="US DOE Joint Genome Institute (JGI-PGF)"/>
            <person name="Walter F."/>
            <person name="Albersmeier A."/>
            <person name="Kalinowski J."/>
            <person name="Ruckert C."/>
        </authorList>
    </citation>
    <scope>NUCLEOTIDE SEQUENCE</scope>
    <source>
        <strain evidence="3">VKM Ac-1020</strain>
    </source>
</reference>
<proteinExistence type="predicted"/>
<dbReference type="AlphaFoldDB" id="A0A9W6H2N8"/>
<feature type="transmembrane region" description="Helical" evidence="1">
    <location>
        <begin position="312"/>
        <end position="339"/>
    </location>
</feature>
<keyword evidence="4" id="KW-1185">Reference proteome</keyword>
<evidence type="ECO:0000313" key="3">
    <source>
        <dbReference type="EMBL" id="GLJ61130.1"/>
    </source>
</evidence>
<keyword evidence="1" id="KW-0812">Transmembrane</keyword>
<name>A0A9W6H2N8_9MICO</name>
<keyword evidence="1" id="KW-1133">Transmembrane helix</keyword>
<keyword evidence="1" id="KW-0472">Membrane</keyword>
<keyword evidence="2" id="KW-0732">Signal</keyword>
<reference evidence="3" key="2">
    <citation type="submission" date="2023-01" db="EMBL/GenBank/DDBJ databases">
        <authorList>
            <person name="Sun Q."/>
            <person name="Evtushenko L."/>
        </authorList>
    </citation>
    <scope>NUCLEOTIDE SEQUENCE</scope>
    <source>
        <strain evidence="3">VKM Ac-1020</strain>
    </source>
</reference>
<feature type="transmembrane region" description="Helical" evidence="1">
    <location>
        <begin position="93"/>
        <end position="115"/>
    </location>
</feature>
<feature type="transmembrane region" description="Helical" evidence="1">
    <location>
        <begin position="590"/>
        <end position="608"/>
    </location>
</feature>
<feature type="transmembrane region" description="Helical" evidence="1">
    <location>
        <begin position="564"/>
        <end position="584"/>
    </location>
</feature>
<organism evidence="3 4">
    <name type="scientific">Microbacterium barkeri</name>
    <dbReference type="NCBI Taxonomy" id="33917"/>
    <lineage>
        <taxon>Bacteria</taxon>
        <taxon>Bacillati</taxon>
        <taxon>Actinomycetota</taxon>
        <taxon>Actinomycetes</taxon>
        <taxon>Micrococcales</taxon>
        <taxon>Microbacteriaceae</taxon>
        <taxon>Microbacterium</taxon>
    </lineage>
</organism>
<feature type="transmembrane region" description="Helical" evidence="1">
    <location>
        <begin position="256"/>
        <end position="277"/>
    </location>
</feature>
<feature type="transmembrane region" description="Helical" evidence="1">
    <location>
        <begin position="59"/>
        <end position="81"/>
    </location>
</feature>
<sequence length="628" mass="67725">MRVLIAVAGAFATTLALCAGTTPATLGEVLEGNSLVAIAAFAAIAYGGWLALGRLPREVWRWAVPVGLAYAVAELAGISLLREEADLWLLRPSGWSAVHGLGTAYAAVLGAAVLLHLADRATPDAAAVPAPRRGRLSRLVEALRAPGPTPWRPLGLVFGLIVLCRLPYLLVWWPGLIFFDTYRSLSYARGLGPWESYEPVGHSLLIAAWNGVWQLLGLSDSAALAFAAVLQMLSTTAVFAVLLWRIAAWGVGPRMWWALWAWIALLPVLSLSSITVVKDIPFMSAFVLFLIGIVEVSRAVRRGDRARSPWVLLLTAGIATMVLRNNGVHVVLLGVALLIIPFRRQWKRVGAVLAACVVAYGLYAGPLSAALDVQPGPKTEAWSVPLQQIARIAHDHHATMSDEDRAFVDDVFTWWSVDDVGDHYIPGFADPIKLDARAAWEERTTGEFVSGWLRLVAEYPGSAITATLANTVGYWAPGAPSYDGVVRESWNDIRGIVLDIPYQITGDREQGEPLTGIRALIERHGLLDEGYLAIPVIGMTLSPGFVTWIWILALVVLWRKRAGLEAAFALPAAALMATFLAGPVSGGMRYALGFFATAPLAVAVALVARRRNRSEASSPSAETQRAQA</sequence>
<feature type="signal peptide" evidence="2">
    <location>
        <begin position="1"/>
        <end position="19"/>
    </location>
</feature>
<dbReference type="Proteomes" id="UP001142462">
    <property type="component" value="Unassembled WGS sequence"/>
</dbReference>
<feature type="transmembrane region" description="Helical" evidence="1">
    <location>
        <begin position="34"/>
        <end position="52"/>
    </location>
</feature>
<evidence type="ECO:0000256" key="2">
    <source>
        <dbReference type="SAM" id="SignalP"/>
    </source>
</evidence>
<dbReference type="RefSeq" id="WP_271172836.1">
    <property type="nucleotide sequence ID" value="NZ_BSEJ01000004.1"/>
</dbReference>
<dbReference type="EMBL" id="BSEJ01000004">
    <property type="protein sequence ID" value="GLJ61130.1"/>
    <property type="molecule type" value="Genomic_DNA"/>
</dbReference>
<feature type="transmembrane region" description="Helical" evidence="1">
    <location>
        <begin position="351"/>
        <end position="371"/>
    </location>
</feature>
<evidence type="ECO:0000313" key="4">
    <source>
        <dbReference type="Proteomes" id="UP001142462"/>
    </source>
</evidence>
<protein>
    <recommendedName>
        <fullName evidence="5">Dolichyl-phosphate-mannose-protein mannosyltransferase</fullName>
    </recommendedName>
</protein>
<feature type="transmembrane region" description="Helical" evidence="1">
    <location>
        <begin position="154"/>
        <end position="179"/>
    </location>
</feature>
<accession>A0A9W6H2N8</accession>
<feature type="transmembrane region" description="Helical" evidence="1">
    <location>
        <begin position="223"/>
        <end position="244"/>
    </location>
</feature>
<dbReference type="Pfam" id="PF19484">
    <property type="entry name" value="DUF6020"/>
    <property type="match status" value="1"/>
</dbReference>
<comment type="caution">
    <text evidence="3">The sequence shown here is derived from an EMBL/GenBank/DDBJ whole genome shotgun (WGS) entry which is preliminary data.</text>
</comment>
<feature type="transmembrane region" description="Helical" evidence="1">
    <location>
        <begin position="532"/>
        <end position="557"/>
    </location>
</feature>